<accession>A0ABX0ZNB7</accession>
<comment type="subcellular location">
    <subcellularLocation>
        <location evidence="1 7">Cell membrane</location>
        <topology evidence="1 7">Multi-pass membrane protein</topology>
    </subcellularLocation>
</comment>
<dbReference type="PROSITE" id="PS50928">
    <property type="entry name" value="ABC_TM1"/>
    <property type="match status" value="1"/>
</dbReference>
<feature type="transmembrane region" description="Helical" evidence="7">
    <location>
        <begin position="72"/>
        <end position="97"/>
    </location>
</feature>
<evidence type="ECO:0000313" key="9">
    <source>
        <dbReference type="EMBL" id="NJP44751.1"/>
    </source>
</evidence>
<evidence type="ECO:0000256" key="7">
    <source>
        <dbReference type="RuleBase" id="RU363032"/>
    </source>
</evidence>
<evidence type="ECO:0000256" key="2">
    <source>
        <dbReference type="ARBA" id="ARBA00022448"/>
    </source>
</evidence>
<evidence type="ECO:0000256" key="4">
    <source>
        <dbReference type="ARBA" id="ARBA00022692"/>
    </source>
</evidence>
<feature type="transmembrane region" description="Helical" evidence="7">
    <location>
        <begin position="230"/>
        <end position="252"/>
    </location>
</feature>
<dbReference type="InterPro" id="IPR000515">
    <property type="entry name" value="MetI-like"/>
</dbReference>
<gene>
    <name evidence="9" type="ORF">HCN08_15305</name>
</gene>
<protein>
    <submittedName>
        <fullName evidence="9">Sugar ABC transporter permease</fullName>
    </submittedName>
</protein>
<dbReference type="Gene3D" id="1.10.3720.10">
    <property type="entry name" value="MetI-like"/>
    <property type="match status" value="1"/>
</dbReference>
<dbReference type="PANTHER" id="PTHR30193">
    <property type="entry name" value="ABC TRANSPORTER PERMEASE PROTEIN"/>
    <property type="match status" value="1"/>
</dbReference>
<evidence type="ECO:0000256" key="6">
    <source>
        <dbReference type="ARBA" id="ARBA00023136"/>
    </source>
</evidence>
<keyword evidence="3" id="KW-1003">Cell membrane</keyword>
<dbReference type="CDD" id="cd06261">
    <property type="entry name" value="TM_PBP2"/>
    <property type="match status" value="1"/>
</dbReference>
<dbReference type="SUPFAM" id="SSF161098">
    <property type="entry name" value="MetI-like"/>
    <property type="match status" value="1"/>
</dbReference>
<comment type="similarity">
    <text evidence="7">Belongs to the binding-protein-dependent transport system permease family.</text>
</comment>
<keyword evidence="6 7" id="KW-0472">Membrane</keyword>
<evidence type="ECO:0000256" key="1">
    <source>
        <dbReference type="ARBA" id="ARBA00004651"/>
    </source>
</evidence>
<dbReference type="InterPro" id="IPR051393">
    <property type="entry name" value="ABC_transporter_permease"/>
</dbReference>
<feature type="domain" description="ABC transmembrane type-1" evidence="8">
    <location>
        <begin position="39"/>
        <end position="251"/>
    </location>
</feature>
<keyword evidence="5 7" id="KW-1133">Transmembrane helix</keyword>
<reference evidence="9 10" key="1">
    <citation type="submission" date="2020-03" db="EMBL/GenBank/DDBJ databases">
        <title>WGS of actinomycetes isolated from Thailand.</title>
        <authorList>
            <person name="Thawai C."/>
        </authorList>
    </citation>
    <scope>NUCLEOTIDE SEQUENCE [LARGE SCALE GENOMIC DNA]</scope>
    <source>
        <strain evidence="9 10">PRB2-1</strain>
    </source>
</reference>
<evidence type="ECO:0000313" key="10">
    <source>
        <dbReference type="Proteomes" id="UP000734511"/>
    </source>
</evidence>
<dbReference type="PANTHER" id="PTHR30193:SF37">
    <property type="entry name" value="INNER MEMBRANE ABC TRANSPORTER PERMEASE PROTEIN YCJO"/>
    <property type="match status" value="1"/>
</dbReference>
<comment type="caution">
    <text evidence="9">The sequence shown here is derived from an EMBL/GenBank/DDBJ whole genome shotgun (WGS) entry which is preliminary data.</text>
</comment>
<proteinExistence type="inferred from homology"/>
<keyword evidence="4 7" id="KW-0812">Transmembrane</keyword>
<feature type="transmembrane region" description="Helical" evidence="7">
    <location>
        <begin position="183"/>
        <end position="204"/>
    </location>
</feature>
<keyword evidence="10" id="KW-1185">Reference proteome</keyword>
<organism evidence="9 10">
    <name type="scientific">Actinacidiphila epipremni</name>
    <dbReference type="NCBI Taxonomy" id="2053013"/>
    <lineage>
        <taxon>Bacteria</taxon>
        <taxon>Bacillati</taxon>
        <taxon>Actinomycetota</taxon>
        <taxon>Actinomycetes</taxon>
        <taxon>Kitasatosporales</taxon>
        <taxon>Streptomycetaceae</taxon>
        <taxon>Actinacidiphila</taxon>
    </lineage>
</organism>
<name>A0ABX0ZNB7_9ACTN</name>
<dbReference type="EMBL" id="JAATEJ010000010">
    <property type="protein sequence ID" value="NJP44751.1"/>
    <property type="molecule type" value="Genomic_DNA"/>
</dbReference>
<evidence type="ECO:0000256" key="3">
    <source>
        <dbReference type="ARBA" id="ARBA00022475"/>
    </source>
</evidence>
<keyword evidence="2 7" id="KW-0813">Transport</keyword>
<evidence type="ECO:0000259" key="8">
    <source>
        <dbReference type="PROSITE" id="PS50928"/>
    </source>
</evidence>
<evidence type="ECO:0000256" key="5">
    <source>
        <dbReference type="ARBA" id="ARBA00022989"/>
    </source>
</evidence>
<feature type="transmembrane region" description="Helical" evidence="7">
    <location>
        <begin position="125"/>
        <end position="145"/>
    </location>
</feature>
<dbReference type="InterPro" id="IPR035906">
    <property type="entry name" value="MetI-like_sf"/>
</dbReference>
<sequence>MALVVALSFTDWSGLGSPHWAGARNWTRLLHDPGLGQSLRLSLLLTVVTWAVQTLICLPLGVWCAGPQRSRAVLGTLFFVPLLMSSAAVALLFGALLDPNFGLAHTVGPWIGVDDGNFIGDPHKALWTVTAVITWQFVPFHTLLYQAAARQVPAQLYEAATIDGAGRWRQFASITLPQLRNTVVTSSVLILVGSLTYFDIVLILTDGGPGTSTRILPLHMYLTGFSSFDMGYASVLAVLLLAAGTTLSLLVVRITGFRRMTSQREGL</sequence>
<dbReference type="Proteomes" id="UP000734511">
    <property type="component" value="Unassembled WGS sequence"/>
</dbReference>
<feature type="transmembrane region" description="Helical" evidence="7">
    <location>
        <begin position="40"/>
        <end position="65"/>
    </location>
</feature>
<dbReference type="Pfam" id="PF00528">
    <property type="entry name" value="BPD_transp_1"/>
    <property type="match status" value="1"/>
</dbReference>